<gene>
    <name evidence="1" type="ORF">GNC68_000859</name>
</gene>
<dbReference type="InterPro" id="IPR009759">
    <property type="entry name" value="Phage_ES18_Gp24"/>
</dbReference>
<proteinExistence type="predicted"/>
<evidence type="ECO:0000313" key="1">
    <source>
        <dbReference type="EMBL" id="HAE4962993.1"/>
    </source>
</evidence>
<dbReference type="AlphaFoldDB" id="A0A732GML3"/>
<reference evidence="1" key="2">
    <citation type="submission" date="2018-07" db="EMBL/GenBank/DDBJ databases">
        <authorList>
            <consortium name="NCBI Pathogen Detection Project"/>
        </authorList>
    </citation>
    <scope>NUCLEOTIDE SEQUENCE</scope>
    <source>
        <strain evidence="1">3475-67</strain>
    </source>
</reference>
<dbReference type="EMBL" id="DAASCP010000003">
    <property type="protein sequence ID" value="HAE4962993.1"/>
    <property type="molecule type" value="Genomic_DNA"/>
</dbReference>
<organism evidence="1">
    <name type="scientific">Salmonella enterica subsp. salamae serovar 18:z10:z6</name>
    <dbReference type="NCBI Taxonomy" id="1967614"/>
    <lineage>
        <taxon>Bacteria</taxon>
        <taxon>Pseudomonadati</taxon>
        <taxon>Pseudomonadota</taxon>
        <taxon>Gammaproteobacteria</taxon>
        <taxon>Enterobacterales</taxon>
        <taxon>Enterobacteriaceae</taxon>
        <taxon>Salmonella</taxon>
    </lineage>
</organism>
<accession>A0A732GML3</accession>
<name>A0A732GML3_SALER</name>
<protein>
    <submittedName>
        <fullName evidence="1">DUF1327 domain-containing protein</fullName>
    </submittedName>
</protein>
<reference evidence="1" key="1">
    <citation type="journal article" date="2018" name="Genome Biol.">
        <title>SKESA: strategic k-mer extension for scrupulous assemblies.</title>
        <authorList>
            <person name="Souvorov A."/>
            <person name="Agarwala R."/>
            <person name="Lipman D.J."/>
        </authorList>
    </citation>
    <scope>NUCLEOTIDE SEQUENCE</scope>
    <source>
        <strain evidence="1">3475-67</strain>
    </source>
</reference>
<sequence>MTQPYELAVKGTRNFENKVTVTLILQDKERFAGEIFDLNINLERQDGAALEFYEAEAIKQAKALFRDVAAKLCEGGQSQEKRPCSEALYTIKINSSDKTVCAC</sequence>
<dbReference type="Pfam" id="PF07041">
    <property type="entry name" value="DUF1327"/>
    <property type="match status" value="1"/>
</dbReference>
<comment type="caution">
    <text evidence="1">The sequence shown here is derived from an EMBL/GenBank/DDBJ whole genome shotgun (WGS) entry which is preliminary data.</text>
</comment>